<evidence type="ECO:0000256" key="2">
    <source>
        <dbReference type="ARBA" id="ARBA00006448"/>
    </source>
</evidence>
<dbReference type="Proteomes" id="UP001649381">
    <property type="component" value="Unassembled WGS sequence"/>
</dbReference>
<organism evidence="9 10">
    <name type="scientific">Pseudalkalibacillus berkeleyi</name>
    <dbReference type="NCBI Taxonomy" id="1069813"/>
    <lineage>
        <taxon>Bacteria</taxon>
        <taxon>Bacillati</taxon>
        <taxon>Bacillota</taxon>
        <taxon>Bacilli</taxon>
        <taxon>Bacillales</taxon>
        <taxon>Fictibacillaceae</taxon>
        <taxon>Pseudalkalibacillus</taxon>
    </lineage>
</organism>
<dbReference type="InterPro" id="IPR023090">
    <property type="entry name" value="UPF0702_alpha/beta_dom_sf"/>
</dbReference>
<comment type="similarity">
    <text evidence="2">Belongs to the UPF0702 family.</text>
</comment>
<name>A0ABS9GXK9_9BACL</name>
<feature type="transmembrane region" description="Helical" evidence="7">
    <location>
        <begin position="6"/>
        <end position="29"/>
    </location>
</feature>
<keyword evidence="5 7" id="KW-1133">Transmembrane helix</keyword>
<evidence type="ECO:0000256" key="1">
    <source>
        <dbReference type="ARBA" id="ARBA00004651"/>
    </source>
</evidence>
<evidence type="ECO:0000256" key="6">
    <source>
        <dbReference type="ARBA" id="ARBA00023136"/>
    </source>
</evidence>
<gene>
    <name evidence="9" type="ORF">L2716_00095</name>
</gene>
<comment type="subcellular location">
    <subcellularLocation>
        <location evidence="1">Cell membrane</location>
        <topology evidence="1">Multi-pass membrane protein</topology>
    </subcellularLocation>
</comment>
<proteinExistence type="inferred from homology"/>
<dbReference type="PANTHER" id="PTHR34582">
    <property type="entry name" value="UPF0702 TRANSMEMBRANE PROTEIN YCAP"/>
    <property type="match status" value="1"/>
</dbReference>
<evidence type="ECO:0000259" key="8">
    <source>
        <dbReference type="Pfam" id="PF04239"/>
    </source>
</evidence>
<keyword evidence="10" id="KW-1185">Reference proteome</keyword>
<evidence type="ECO:0000256" key="5">
    <source>
        <dbReference type="ARBA" id="ARBA00022989"/>
    </source>
</evidence>
<reference evidence="9 10" key="1">
    <citation type="submission" date="2022-01" db="EMBL/GenBank/DDBJ databases">
        <title>Alkalihalobacillus sp. EGI L200015, a novel bacterium isolated from a salt lake sediment.</title>
        <authorList>
            <person name="Gao L."/>
            <person name="Fang B.-Z."/>
            <person name="Li W.-J."/>
        </authorList>
    </citation>
    <scope>NUCLEOTIDE SEQUENCE [LARGE SCALE GENOMIC DNA]</scope>
    <source>
        <strain evidence="9 10">KCTC 12718</strain>
    </source>
</reference>
<feature type="domain" description="YetF C-terminal" evidence="8">
    <location>
        <begin position="85"/>
        <end position="217"/>
    </location>
</feature>
<comment type="caution">
    <text evidence="9">The sequence shown here is derived from an EMBL/GenBank/DDBJ whole genome shotgun (WGS) entry which is preliminary data.</text>
</comment>
<dbReference type="EMBL" id="JAKIJS010000001">
    <property type="protein sequence ID" value="MCF6136105.1"/>
    <property type="molecule type" value="Genomic_DNA"/>
</dbReference>
<dbReference type="Gene3D" id="3.30.240.20">
    <property type="entry name" value="bsu07140 like domains"/>
    <property type="match status" value="2"/>
</dbReference>
<feature type="transmembrane region" description="Helical" evidence="7">
    <location>
        <begin position="61"/>
        <end position="82"/>
    </location>
</feature>
<dbReference type="PANTHER" id="PTHR34582:SF6">
    <property type="entry name" value="UPF0702 TRANSMEMBRANE PROTEIN YCAP"/>
    <property type="match status" value="1"/>
</dbReference>
<evidence type="ECO:0000256" key="4">
    <source>
        <dbReference type="ARBA" id="ARBA00022692"/>
    </source>
</evidence>
<keyword evidence="6 7" id="KW-0472">Membrane</keyword>
<evidence type="ECO:0000313" key="10">
    <source>
        <dbReference type="Proteomes" id="UP001649381"/>
    </source>
</evidence>
<evidence type="ECO:0000313" key="9">
    <source>
        <dbReference type="EMBL" id="MCF6136105.1"/>
    </source>
</evidence>
<sequence length="240" mass="26891">MELAKDLLILLGRVVTILPLLLVVALFMGKRSIGELPVFDLLILLTLGSVVGADIAEPDVVHIHTIAAIILIGLLQKLVAIWKIKNRKFGKLVTFEPTVVIQDGSFIIENLKNMQYSIDNILLMLREKDVFDITHVKLGIIEANGQLTVLRKPEKSPVTIEDLKLNKPYVDLAYPLIVEGKLYHDVLNAVSVNEKWLRLKLEDLGITDYDDVFFASVDEQKNLHVSLKSLNAKSAPPIYH</sequence>
<protein>
    <submittedName>
        <fullName evidence="9">DUF421 domain-containing protein</fullName>
    </submittedName>
</protein>
<accession>A0ABS9GXK9</accession>
<evidence type="ECO:0000256" key="7">
    <source>
        <dbReference type="SAM" id="Phobius"/>
    </source>
</evidence>
<keyword evidence="4 7" id="KW-0812">Transmembrane</keyword>
<evidence type="ECO:0000256" key="3">
    <source>
        <dbReference type="ARBA" id="ARBA00022475"/>
    </source>
</evidence>
<dbReference type="Pfam" id="PF04239">
    <property type="entry name" value="DUF421"/>
    <property type="match status" value="1"/>
</dbReference>
<dbReference type="InterPro" id="IPR007353">
    <property type="entry name" value="DUF421"/>
</dbReference>
<keyword evidence="3" id="KW-1003">Cell membrane</keyword>
<dbReference type="RefSeq" id="WP_236330232.1">
    <property type="nucleotide sequence ID" value="NZ_JAKIJS010000001.1"/>
</dbReference>